<dbReference type="EMBL" id="QNGE01011834">
    <property type="protein sequence ID" value="KAA3670286.1"/>
    <property type="molecule type" value="Genomic_DNA"/>
</dbReference>
<name>A0A5J4N434_9TREM</name>
<feature type="signal peptide" evidence="1">
    <location>
        <begin position="1"/>
        <end position="16"/>
    </location>
</feature>
<proteinExistence type="predicted"/>
<dbReference type="AlphaFoldDB" id="A0A5J4N434"/>
<organism evidence="2 3">
    <name type="scientific">Paragonimus westermani</name>
    <dbReference type="NCBI Taxonomy" id="34504"/>
    <lineage>
        <taxon>Eukaryota</taxon>
        <taxon>Metazoa</taxon>
        <taxon>Spiralia</taxon>
        <taxon>Lophotrochozoa</taxon>
        <taxon>Platyhelminthes</taxon>
        <taxon>Trematoda</taxon>
        <taxon>Digenea</taxon>
        <taxon>Plagiorchiida</taxon>
        <taxon>Troglotremata</taxon>
        <taxon>Troglotrematidae</taxon>
        <taxon>Paragonimus</taxon>
    </lineage>
</organism>
<evidence type="ECO:0000256" key="1">
    <source>
        <dbReference type="SAM" id="SignalP"/>
    </source>
</evidence>
<evidence type="ECO:0000313" key="3">
    <source>
        <dbReference type="Proteomes" id="UP000324629"/>
    </source>
</evidence>
<keyword evidence="1" id="KW-0732">Signal</keyword>
<keyword evidence="3" id="KW-1185">Reference proteome</keyword>
<accession>A0A5J4N434</accession>
<evidence type="ECO:0000313" key="2">
    <source>
        <dbReference type="EMBL" id="KAA3670286.1"/>
    </source>
</evidence>
<dbReference type="Proteomes" id="UP000324629">
    <property type="component" value="Unassembled WGS sequence"/>
</dbReference>
<reference evidence="2 3" key="1">
    <citation type="journal article" date="2019" name="Gigascience">
        <title>Whole-genome sequence of the oriental lung fluke Paragonimus westermani.</title>
        <authorList>
            <person name="Oey H."/>
            <person name="Zakrzewski M."/>
            <person name="Narain K."/>
            <person name="Devi K.R."/>
            <person name="Agatsuma T."/>
            <person name="Nawaratna S."/>
            <person name="Gobert G.N."/>
            <person name="Jones M.K."/>
            <person name="Ragan M.A."/>
            <person name="McManus D.P."/>
            <person name="Krause L."/>
        </authorList>
    </citation>
    <scope>NUCLEOTIDE SEQUENCE [LARGE SCALE GENOMIC DNA]</scope>
    <source>
        <strain evidence="2 3">IND2009</strain>
    </source>
</reference>
<sequence length="58" mass="6548">MVTFNLLVVLLHACSATMKECLHAQLLKQILEHPVYSAFCSEEPGAHSQQPVWTFLHV</sequence>
<gene>
    <name evidence="2" type="ORF">DEA37_0004761</name>
</gene>
<protein>
    <submittedName>
        <fullName evidence="2">Uncharacterized protein</fullName>
    </submittedName>
</protein>
<feature type="chain" id="PRO_5023807003" evidence="1">
    <location>
        <begin position="17"/>
        <end position="58"/>
    </location>
</feature>
<comment type="caution">
    <text evidence="2">The sequence shown here is derived from an EMBL/GenBank/DDBJ whole genome shotgun (WGS) entry which is preliminary data.</text>
</comment>